<protein>
    <recommendedName>
        <fullName evidence="2">X-Tfes XVIPCD domain-containing protein</fullName>
    </recommendedName>
</protein>
<gene>
    <name evidence="3" type="ORF">NG824_20660</name>
</gene>
<dbReference type="Proteomes" id="UP001164392">
    <property type="component" value="Chromosome"/>
</dbReference>
<name>A0AA46SUL4_9XANT</name>
<feature type="region of interest" description="Disordered" evidence="1">
    <location>
        <begin position="425"/>
        <end position="465"/>
    </location>
</feature>
<organism evidence="3 4">
    <name type="scientific">Xanthomonas sacchari</name>
    <dbReference type="NCBI Taxonomy" id="56458"/>
    <lineage>
        <taxon>Bacteria</taxon>
        <taxon>Pseudomonadati</taxon>
        <taxon>Pseudomonadota</taxon>
        <taxon>Gammaproteobacteria</taxon>
        <taxon>Lysobacterales</taxon>
        <taxon>Lysobacteraceae</taxon>
        <taxon>Xanthomonas</taxon>
    </lineage>
</organism>
<reference evidence="3" key="1">
    <citation type="submission" date="2022-06" db="EMBL/GenBank/DDBJ databases">
        <title>Dynamics of rice microbiomes reveals core vertical transmitted seed endophytes.</title>
        <authorList>
            <person name="Liao K."/>
            <person name="Zhang X."/>
        </authorList>
    </citation>
    <scope>NUCLEOTIDE SEQUENCE</scope>
    <source>
        <strain evidence="3">JR3-14</strain>
    </source>
</reference>
<feature type="region of interest" description="Disordered" evidence="1">
    <location>
        <begin position="282"/>
        <end position="336"/>
    </location>
</feature>
<dbReference type="AlphaFoldDB" id="A0AA46SUL4"/>
<sequence>MAHDDERLKGMVDTFAQAHPKEGQALRQMLDNTPELRTRVEQAIGQQQLSGFAPSPEAGTGSYSPRTGQIELPMDVLATAKMNAPRDDSANTARIVLGHEIGHAINKAAIDRSDAAFAAKVDGIAASPSPHDYTATLQAYGQEQRTREAKDEIAGVNTLADYVTRTNPKATLKDLYNASSEMASYIDKQGVGSKATYTAKDGLSFGKDLKIDADNPRNVEAMGKLFYDARGYPQNYGERALAQIADAEDRAQAQHPERTPPAVHADLKAVGIDAAQVPRDVLPAGFRDGPAPAPAPAPAQQPEPQAQPPAPRASEPAAAPGAADRALHERVRSGVAQAEQAIGKGWDDNSERMTASLTLLARQNGFSERDQLAVGFNRPTAAHQGGELAFVYRNGGDVSPDPYANRAHMPTSEAIARPAQETYQQLQQLGAQQGQAQRQAQEQEQALQATQQGPTRSDPPQVLSR</sequence>
<feature type="domain" description="X-Tfes XVIPCD" evidence="2">
    <location>
        <begin position="323"/>
        <end position="428"/>
    </location>
</feature>
<proteinExistence type="predicted"/>
<accession>A0AA46SUL4</accession>
<evidence type="ECO:0000313" key="4">
    <source>
        <dbReference type="Proteomes" id="UP001164392"/>
    </source>
</evidence>
<dbReference type="InterPro" id="IPR046519">
    <property type="entry name" value="X-Tfes_XVIPCD"/>
</dbReference>
<evidence type="ECO:0000256" key="1">
    <source>
        <dbReference type="SAM" id="MobiDB-lite"/>
    </source>
</evidence>
<feature type="compositionally biased region" description="Low complexity" evidence="1">
    <location>
        <begin position="425"/>
        <end position="453"/>
    </location>
</feature>
<evidence type="ECO:0000259" key="2">
    <source>
        <dbReference type="Pfam" id="PF20410"/>
    </source>
</evidence>
<feature type="compositionally biased region" description="Pro residues" evidence="1">
    <location>
        <begin position="291"/>
        <end position="311"/>
    </location>
</feature>
<dbReference type="Pfam" id="PF20410">
    <property type="entry name" value="X-Tfes_XVIPCD"/>
    <property type="match status" value="1"/>
</dbReference>
<dbReference type="RefSeq" id="WP_267084838.1">
    <property type="nucleotide sequence ID" value="NZ_CP099534.1"/>
</dbReference>
<feature type="region of interest" description="Disordered" evidence="1">
    <location>
        <begin position="46"/>
        <end position="67"/>
    </location>
</feature>
<feature type="compositionally biased region" description="Low complexity" evidence="1">
    <location>
        <begin position="312"/>
        <end position="324"/>
    </location>
</feature>
<dbReference type="EMBL" id="CP099534">
    <property type="protein sequence ID" value="UYK88840.1"/>
    <property type="molecule type" value="Genomic_DNA"/>
</dbReference>
<evidence type="ECO:0000313" key="3">
    <source>
        <dbReference type="EMBL" id="UYK88840.1"/>
    </source>
</evidence>